<keyword evidence="3" id="KW-1185">Reference proteome</keyword>
<proteinExistence type="predicted"/>
<feature type="region of interest" description="Disordered" evidence="1">
    <location>
        <begin position="180"/>
        <end position="199"/>
    </location>
</feature>
<gene>
    <name evidence="2" type="ORF">ALC53_05744</name>
</gene>
<dbReference type="Proteomes" id="UP000078540">
    <property type="component" value="Unassembled WGS sequence"/>
</dbReference>
<dbReference type="STRING" id="520822.A0A195BHX7"/>
<accession>A0A195BHX7</accession>
<dbReference type="AlphaFoldDB" id="A0A195BHX7"/>
<evidence type="ECO:0000313" key="3">
    <source>
        <dbReference type="Proteomes" id="UP000078540"/>
    </source>
</evidence>
<evidence type="ECO:0000256" key="1">
    <source>
        <dbReference type="SAM" id="MobiDB-lite"/>
    </source>
</evidence>
<organism evidence="2 3">
    <name type="scientific">Atta colombica</name>
    <dbReference type="NCBI Taxonomy" id="520822"/>
    <lineage>
        <taxon>Eukaryota</taxon>
        <taxon>Metazoa</taxon>
        <taxon>Ecdysozoa</taxon>
        <taxon>Arthropoda</taxon>
        <taxon>Hexapoda</taxon>
        <taxon>Insecta</taxon>
        <taxon>Pterygota</taxon>
        <taxon>Neoptera</taxon>
        <taxon>Endopterygota</taxon>
        <taxon>Hymenoptera</taxon>
        <taxon>Apocrita</taxon>
        <taxon>Aculeata</taxon>
        <taxon>Formicoidea</taxon>
        <taxon>Formicidae</taxon>
        <taxon>Myrmicinae</taxon>
        <taxon>Atta</taxon>
    </lineage>
</organism>
<protein>
    <submittedName>
        <fullName evidence="2">Uncharacterized protein</fullName>
    </submittedName>
</protein>
<dbReference type="EMBL" id="KQ976476">
    <property type="protein sequence ID" value="KYM83884.1"/>
    <property type="molecule type" value="Genomic_DNA"/>
</dbReference>
<feature type="compositionally biased region" description="Polar residues" evidence="1">
    <location>
        <begin position="185"/>
        <end position="199"/>
    </location>
</feature>
<sequence>MPPAARPELGKPVSRARRGGHHNIRRDMILSEPHRAEAGVKTACTMRIVFRVVHERQTGRKPEMLPYIRLDPEGREVTIEEIRRTNECLRTEWAGAGVFCLSNIKELVANFLPSPSRSPLVQDHTRLCSVYPRTRVYTQRVPARSSGVPGDGFRAPKNGECQTVLERSRLSRKTFDADRVAPAGNLTSQRSNHRGSSLSFSLPTKEYLVKYRRKEEKRQENAVERKRGIRGSSCPKLTLEGTAKCATVKGNGGFGDYSAAGEFEVWGDEQHAADGGLDRQVARPPSRQQRCEGGSSLRPLLHVAHCELHSPREAELLRLDHLEGLDHKSVEHDAYSMMDNFHSPVPPPLPRRHVRLCFVHDDRYRTSERCTKDGANTDDLEREEDIFSVIPFGNIQVPQELSF</sequence>
<evidence type="ECO:0000313" key="2">
    <source>
        <dbReference type="EMBL" id="KYM83884.1"/>
    </source>
</evidence>
<reference evidence="2 3" key="1">
    <citation type="submission" date="2015-09" db="EMBL/GenBank/DDBJ databases">
        <title>Atta colombica WGS genome.</title>
        <authorList>
            <person name="Nygaard S."/>
            <person name="Hu H."/>
            <person name="Boomsma J."/>
            <person name="Zhang G."/>
        </authorList>
    </citation>
    <scope>NUCLEOTIDE SEQUENCE [LARGE SCALE GENOMIC DNA]</scope>
    <source>
        <strain evidence="2">Treedump-2</strain>
        <tissue evidence="2">Whole body</tissue>
    </source>
</reference>
<feature type="region of interest" description="Disordered" evidence="1">
    <location>
        <begin position="1"/>
        <end position="23"/>
    </location>
</feature>
<name>A0A195BHX7_9HYME</name>
<feature type="compositionally biased region" description="Basic residues" evidence="1">
    <location>
        <begin position="14"/>
        <end position="23"/>
    </location>
</feature>